<name>A0A1D1YAF1_9ARAE</name>
<organism evidence="3">
    <name type="scientific">Anthurium amnicola</name>
    <dbReference type="NCBI Taxonomy" id="1678845"/>
    <lineage>
        <taxon>Eukaryota</taxon>
        <taxon>Viridiplantae</taxon>
        <taxon>Streptophyta</taxon>
        <taxon>Embryophyta</taxon>
        <taxon>Tracheophyta</taxon>
        <taxon>Spermatophyta</taxon>
        <taxon>Magnoliopsida</taxon>
        <taxon>Liliopsida</taxon>
        <taxon>Araceae</taxon>
        <taxon>Pothoideae</taxon>
        <taxon>Potheae</taxon>
        <taxon>Anthurium</taxon>
    </lineage>
</organism>
<dbReference type="InterPro" id="IPR002083">
    <property type="entry name" value="MATH/TRAF_dom"/>
</dbReference>
<dbReference type="Gene3D" id="2.60.210.10">
    <property type="entry name" value="Apoptosis, Tumor Necrosis Factor Receptor Associated Protein 2, Chain A"/>
    <property type="match status" value="2"/>
</dbReference>
<dbReference type="PROSITE" id="PS50144">
    <property type="entry name" value="MATH"/>
    <property type="match status" value="2"/>
</dbReference>
<keyword evidence="1" id="KW-0732">Signal</keyword>
<evidence type="ECO:0000259" key="2">
    <source>
        <dbReference type="PROSITE" id="PS50144"/>
    </source>
</evidence>
<dbReference type="EMBL" id="GDJX01016330">
    <property type="protein sequence ID" value="JAT51606.1"/>
    <property type="molecule type" value="Transcribed_RNA"/>
</dbReference>
<dbReference type="PANTHER" id="PTHR46162">
    <property type="entry name" value="TRAF-LIKE FAMILY PROTEIN"/>
    <property type="match status" value="1"/>
</dbReference>
<feature type="domain" description="MATH" evidence="2">
    <location>
        <begin position="49"/>
        <end position="181"/>
    </location>
</feature>
<feature type="non-terminal residue" evidence="3">
    <location>
        <position position="1"/>
    </location>
</feature>
<feature type="domain" description="MATH" evidence="2">
    <location>
        <begin position="194"/>
        <end position="319"/>
    </location>
</feature>
<dbReference type="Pfam" id="PF22486">
    <property type="entry name" value="MATH_2"/>
    <property type="match status" value="2"/>
</dbReference>
<reference evidence="3" key="1">
    <citation type="submission" date="2015-07" db="EMBL/GenBank/DDBJ databases">
        <title>Transcriptome Assembly of Anthurium amnicola.</title>
        <authorList>
            <person name="Suzuki J."/>
        </authorList>
    </citation>
    <scope>NUCLEOTIDE SEQUENCE</scope>
</reference>
<dbReference type="PANTHER" id="PTHR46162:SF2">
    <property type="entry name" value="ANKYRIN REPEAT-CONTAINING PROTEIN-RELATED"/>
    <property type="match status" value="1"/>
</dbReference>
<feature type="chain" id="PRO_5008900050" evidence="1">
    <location>
        <begin position="21"/>
        <end position="323"/>
    </location>
</feature>
<dbReference type="SUPFAM" id="SSF49599">
    <property type="entry name" value="TRAF domain-like"/>
    <property type="match status" value="2"/>
</dbReference>
<protein>
    <submittedName>
        <fullName evidence="3">Ubiquitin carboxyl-terminal hydrolase 12</fullName>
    </submittedName>
</protein>
<accession>A0A1D1YAF1</accession>
<evidence type="ECO:0000313" key="3">
    <source>
        <dbReference type="EMBL" id="JAT51606.1"/>
    </source>
</evidence>
<dbReference type="AlphaFoldDB" id="A0A1D1YAF1"/>
<feature type="signal peptide" evidence="1">
    <location>
        <begin position="1"/>
        <end position="20"/>
    </location>
</feature>
<dbReference type="SMART" id="SM00061">
    <property type="entry name" value="MATH"/>
    <property type="match status" value="2"/>
</dbReference>
<gene>
    <name evidence="3" type="primary">UBP12_18</name>
    <name evidence="3" type="ORF">g.63537</name>
</gene>
<evidence type="ECO:0000256" key="1">
    <source>
        <dbReference type="SAM" id="SignalP"/>
    </source>
</evidence>
<keyword evidence="3" id="KW-0378">Hydrolase</keyword>
<dbReference type="CDD" id="cd00121">
    <property type="entry name" value="MATH"/>
    <property type="match status" value="2"/>
</dbReference>
<dbReference type="GO" id="GO:0016787">
    <property type="term" value="F:hydrolase activity"/>
    <property type="evidence" value="ECO:0007669"/>
    <property type="project" value="UniProtKB-KW"/>
</dbReference>
<proteinExistence type="predicted"/>
<dbReference type="InterPro" id="IPR008974">
    <property type="entry name" value="TRAF-like"/>
</dbReference>
<sequence>SLSLSLFVVCLLVGQGPPMAATSKADMGTSASSSVDADVAGKKALLPLNFVYAWKLESLFSSSPSGGESWHHSTLFEAGGYRWKLVLHPTCFKAEDGKKYWSLFLRLEDAIVQPSHFVVETTLKSSILNENGNKHNKGKVVYQVRKEKNEEECPFLISLETLKCPSSGFLIVEVINVVVRAEDDGPSFELEEKKTEYTWKIDGFSKLTSRSYKSGPFLLGDSIWNIILYPKGNQQGKFLSLYLELDNAVGLPSSYKVYADFSIIIVNQKYGIDLEKRANQHFSSQQSNWGFSNFMPLDDLRDPSKGFLVDDTCKVKVVFHSYK</sequence>